<protein>
    <recommendedName>
        <fullName evidence="27">Dynein heavy chain 7, axonemal</fullName>
    </recommendedName>
</protein>
<keyword evidence="14" id="KW-0505">Motor protein</keyword>
<evidence type="ECO:0000259" key="18">
    <source>
        <dbReference type="Pfam" id="PF08393"/>
    </source>
</evidence>
<dbReference type="FunFam" id="3.40.50.300:FF:002141">
    <property type="entry name" value="Dynein heavy chain"/>
    <property type="match status" value="1"/>
</dbReference>
<evidence type="ECO:0008006" key="27">
    <source>
        <dbReference type="Google" id="ProtNLM"/>
    </source>
</evidence>
<evidence type="ECO:0000256" key="7">
    <source>
        <dbReference type="ARBA" id="ARBA00022741"/>
    </source>
</evidence>
<evidence type="ECO:0000256" key="2">
    <source>
        <dbReference type="ARBA" id="ARBA00004430"/>
    </source>
</evidence>
<dbReference type="GO" id="GO:0003777">
    <property type="term" value="F:microtubule motor activity"/>
    <property type="evidence" value="ECO:0007669"/>
    <property type="project" value="UniProtKB-ARBA"/>
</dbReference>
<dbReference type="GO" id="GO:0007018">
    <property type="term" value="P:microtubule-based movement"/>
    <property type="evidence" value="ECO:0007669"/>
    <property type="project" value="InterPro"/>
</dbReference>
<reference evidence="25 26" key="1">
    <citation type="journal article" date="2015" name="Genome Biol. Evol.">
        <title>Comparative Genomics of a Bacterivorous Green Alga Reveals Evolutionary Causalities and Consequences of Phago-Mixotrophic Mode of Nutrition.</title>
        <authorList>
            <person name="Burns J.A."/>
            <person name="Paasch A."/>
            <person name="Narechania A."/>
            <person name="Kim E."/>
        </authorList>
    </citation>
    <scope>NUCLEOTIDE SEQUENCE [LARGE SCALE GENOMIC DNA]</scope>
    <source>
        <strain evidence="25 26">PLY_AMNH</strain>
    </source>
</reference>
<dbReference type="Gene3D" id="3.40.50.300">
    <property type="entry name" value="P-loop containing nucleotide triphosphate hydrolases"/>
    <property type="match status" value="5"/>
</dbReference>
<evidence type="ECO:0000256" key="3">
    <source>
        <dbReference type="ARBA" id="ARBA00008887"/>
    </source>
</evidence>
<evidence type="ECO:0000256" key="14">
    <source>
        <dbReference type="ARBA" id="ARBA00023175"/>
    </source>
</evidence>
<dbReference type="InterPro" id="IPR042222">
    <property type="entry name" value="Dynein_2_N"/>
</dbReference>
<dbReference type="FunFam" id="1.20.58.1120:FF:000005">
    <property type="entry name" value="Dynein, axonemal, heavy chain 12"/>
    <property type="match status" value="1"/>
</dbReference>
<keyword evidence="15" id="KW-0206">Cytoskeleton</keyword>
<dbReference type="FunFam" id="3.20.180.20:FF:000001">
    <property type="entry name" value="Dynein axonemal heavy chain 5"/>
    <property type="match status" value="1"/>
</dbReference>
<dbReference type="FunFam" id="1.20.140.100:FF:000004">
    <property type="entry name" value="Dynein axonemal heavy chain 6"/>
    <property type="match status" value="1"/>
</dbReference>
<keyword evidence="26" id="KW-1185">Reference proteome</keyword>
<dbReference type="GO" id="GO:0005874">
    <property type="term" value="C:microtubule"/>
    <property type="evidence" value="ECO:0007669"/>
    <property type="project" value="UniProtKB-KW"/>
</dbReference>
<dbReference type="PANTHER" id="PTHR45703:SF1">
    <property type="entry name" value="DYNEINS HEAVY CHAIN"/>
    <property type="match status" value="1"/>
</dbReference>
<dbReference type="Pfam" id="PF12774">
    <property type="entry name" value="AAA_6"/>
    <property type="match status" value="1"/>
</dbReference>
<keyword evidence="11" id="KW-0243">Dynein</keyword>
<dbReference type="InterPro" id="IPR035706">
    <property type="entry name" value="AAA_9"/>
</dbReference>
<dbReference type="PANTHER" id="PTHR45703">
    <property type="entry name" value="DYNEIN HEAVY CHAIN"/>
    <property type="match status" value="1"/>
</dbReference>
<evidence type="ECO:0000256" key="6">
    <source>
        <dbReference type="ARBA" id="ARBA00022737"/>
    </source>
</evidence>
<dbReference type="GO" id="GO:0045505">
    <property type="term" value="F:dynein intermediate chain binding"/>
    <property type="evidence" value="ECO:0007669"/>
    <property type="project" value="InterPro"/>
</dbReference>
<evidence type="ECO:0000259" key="24">
    <source>
        <dbReference type="Pfam" id="PF17857"/>
    </source>
</evidence>
<dbReference type="Gene3D" id="1.20.920.30">
    <property type="match status" value="1"/>
</dbReference>
<sequence length="2805" mass="318626">MGQKEIMGRDAPLKRYSKYIDNFKKVVDGVLATSRSDVQSGTVMVSCEEVRKVMCEHAENTIQAIGTQLLEKMDKCNTNICSAYLDMEARMMSIPADIEAVLILKKYIQDSANDRKTLEADIVTTKSQAEFLFDYRFEVLEEVQVRCLDAWLWPKKMVTVVDDAERKTIKEQASMEADLRDRIKTLKHQLVELAEQVEAFKEVTCELHADGQLDSTELMLNADKVTAIQTKLQEAFDDGVNINRDETLLAWKKSTFNQMEVLRKEIDPYAQLWTTTNQFSTCREDWYGKPFRQLDGEKMEGMITQWHRKAGKLAKVFENQGELHKIALWTKSNVETLRSAMPLVVSVTNPGLRSRHWTQMSDILKFEIEPSDHINLRYLMERKCMDYNSELEEVSECATREYALERALDKMQFEWTEQQFSLLPWKETGTFILKGSVLDEAQVLLDEHIVKTQAMQSSPFAAPFVDRISSWFIKLNAIQEILDQWLLCQSKWMYLEPVFGSEEILKQMPKEGAAFASCNKFWRGLMEKVIENPDILLVTEIENLRESLITSNANLGAIEKKLNDYLDTKKMACPRFWFLSNEELLEILSETKDPINVQPFVKKLIEAIRELEFQEDNTITAMESTEGERVPFDKPVDPNGEMNGVELWMVRVEEAMRQSLHSHTMKAIQAFPNQPRSKWILEWPGQVVIAVSQVFWTKSVNDAIRKEGTAGLLRFGAECTEELVQTVTLVRGELTKLERATIGALVVIDVHARDVVDHMAAEGVTVTVDFKWQSQLRYYWEDDDLVVRMINAVARYGYEYLGNSSRLVITPLTDRCYRTLLGAIHLNLGGAPAGPAGTGKTETTKDLSKAIAIQCVVFNCSDGLDYIAMGKFFKGLASCGAWACFDEFNRIELEVLSVVAQQVLTIQRAVAQQKKSFVFEGVKISLRLTCNVFITMNPGYAGRSELPDNLKALFRDVAMMVPDYALISEIILYSFGYLEARVMGQKLVQTYRLCSEQLSKQDHYDYGMRAVMAVLRAAGNLKQRYKTEVEEVLMLRAINDVNLPKFLDEDVPLFQGILSDLFPGVSLPPMDYDNMLLALRENAVKRQLQPLDSFTEKIIQLYEMIVVRHGLMLVGQSFGMKTCGYRVLADALSDLHKKGLNNEEHTKYYVLNPKSITMGQLYGQDDPVSKEWTDGVLAVLFRNAARDTSTDRKWLVFDGPVDAIWIENMNTVLDDNKKLCLNSGEIIAMQGLMNLIFEVQDLAVASPATVSRCGMVYVQATQLGWRPCVLSWMDTLPAPITDKLKTHLLALFDWLVPVSLRLSLKDCHVPCPVQDINLVMSLMRLLTSQLSPQFESEDWVQETGFKKASMTLECLFLFSLVWAIGGVVDEEGRSRFDNHLRRFLLNDVDTNYKSFITVEFIKLQQPFPGQKTVYGFCFNKKDLKWEEWLNTVEEQHLAHDLEFTQITVTTVDTVRYSYLLNTLIGAEDHVLLVGPTGTGKTLYVKNLLMRGMDKEKWQYMFFNFSAQTSVNMTQDIIDGKLDKRRKGVFGPRPGKRCVIFVDDLNMPAVEEYGAQPPIELLRQYMDHFGWYDRKELMFRQLVDIQFCAAMGPPGGGRASISNRYVRHYSVIYVTDFDTATLTRIFTKLVNWWFTRCQYDQNITRFEGAIVKASLDIYATAQKELLPTPMKMHYTFNLRDLSKVFQGIQSAAEEGGGALRRAIRKAHLRAHGEAPEDVTAEHLRHLIFGDYMIPNADPQIYDEVVDEKELYAVMNGYLTEFNNSSKKPMNLVLFLFAIEHVSRICRIIKQPGGHALLVGVGGSGRQSLTTLATFMEQMELYQIEVSKAYNVNEWRDDLKTTLRLAGESNRPTVFLFNDTQIKWEGQVEDISNVLNTGEVPNLYDGSEMATIGENIRVRVKAAGFDEQSKIEVYNFFVSEVRRNLHVVLAFSPVGEAFRTRLRKFPSLITCTTIDWFSAWPSDALHAVAENILDDMDGIQDVKGKLADMCVHFHSSVQKLSERYLLEARRYFYVTPTSYLELLGAFKSLLSNRRKELLTTKSRYEVGLEKLMATDSQVKVMQEELTALQPKLEQSSKETMELMKVIEKETIAADEVKLVVSKEEAVANAEAAKVKAVKDDCNADLAKAMPMLEAAIKALDTLKPSDIVEVKNMKSPPKPVKLVMEAVCVMKGLKSTRIKGKDGNMVDDFWVTSVKMVSDVNFLKSLKEYDKDNIDARIIQKIKKYTDDPDFEPEKIKKASTAAYGLCCWVRALEAYDGVAKVVRPKKLALAEAEDELAVVMAALSVKQEELQAVVDKLDALDNSLQQAKAKKAKLEMEVEDCTLKLDRAQKLITGLGGEKTRWTEIAKEMGEDVYQLTGNVLLAVAVVAYHGPFTIPFRQESIEDWVELCREKAIPCSDVFSLKDVLGDAVKIRAWNIFGLPKDDFSVDNGIIIDVARRFALCIDPQGQTNKWIRQMEKQNSLKVGKLSDNNLLQKMENSISMGIPFLLENVGEFLDASLEPILLKQTFKQGGSICIKLGDSVVEWSSSFRLFITTKLRNPHYPPELCTKVSLLNFMITPEGLEDQLLGIVVAEERPDLEEEKNQLIVQGAENKRQLKEIEDKILQVLSNSEGNILDDASAVQILSEAKMVSDDINKKQKIAEVTEVKIDEARVAYQPVAHHAMIVFFAVSDMANIDPMYQYSLAWFIGLFLRSINDSERAKKLSDRLQLLNSHFLYFLYCQVCQSLFEKDKLLFAFLLTSKLLLGNCKSVMGEMTDSELRFLLTGGSTLNDPPANPVQEWLSDKAGQRFAALTLSRTPHLRAYARA</sequence>
<dbReference type="CDD" id="cd00009">
    <property type="entry name" value="AAA"/>
    <property type="match status" value="1"/>
</dbReference>
<keyword evidence="10" id="KW-0282">Flagellum</keyword>
<evidence type="ECO:0000256" key="16">
    <source>
        <dbReference type="ARBA" id="ARBA00023273"/>
    </source>
</evidence>
<dbReference type="Gene3D" id="1.10.287.2620">
    <property type="match status" value="1"/>
</dbReference>
<keyword evidence="6" id="KW-0677">Repeat</keyword>
<dbReference type="Gene3D" id="1.10.8.1220">
    <property type="match status" value="1"/>
</dbReference>
<dbReference type="Gene3D" id="3.20.180.20">
    <property type="entry name" value="Dynein heavy chain, N-terminal domain 2"/>
    <property type="match status" value="1"/>
</dbReference>
<dbReference type="InterPro" id="IPR041466">
    <property type="entry name" value="Dynein_AAA5_ext"/>
</dbReference>
<comment type="subcellular location">
    <subcellularLocation>
        <location evidence="1">Cell projection</location>
        <location evidence="1">Cilium</location>
        <location evidence="1">Flagellum</location>
    </subcellularLocation>
    <subcellularLocation>
        <location evidence="2">Cytoplasm</location>
        <location evidence="2">Cytoskeleton</location>
        <location evidence="2">Cilium axoneme</location>
    </subcellularLocation>
</comment>
<feature type="domain" description="Dynein heavy chain hydrolytic ATP-binding dynein motor region" evidence="19">
    <location>
        <begin position="796"/>
        <end position="1122"/>
    </location>
</feature>
<feature type="coiled-coil region" evidence="17">
    <location>
        <begin position="176"/>
        <end position="203"/>
    </location>
</feature>
<feature type="domain" description="Dynein heavy chain AAA 5 extension" evidence="23">
    <location>
        <begin position="1289"/>
        <end position="1429"/>
    </location>
</feature>
<feature type="coiled-coil region" evidence="17">
    <location>
        <begin position="2268"/>
        <end position="2330"/>
    </location>
</feature>
<feature type="domain" description="Dynein heavy chain 3 AAA+ lid" evidence="24">
    <location>
        <begin position="1650"/>
        <end position="1690"/>
    </location>
</feature>
<dbReference type="InterPro" id="IPR043157">
    <property type="entry name" value="Dynein_AAA1S"/>
</dbReference>
<evidence type="ECO:0000313" key="26">
    <source>
        <dbReference type="Proteomes" id="UP001190700"/>
    </source>
</evidence>
<evidence type="ECO:0000256" key="15">
    <source>
        <dbReference type="ARBA" id="ARBA00023212"/>
    </source>
</evidence>
<dbReference type="Gene3D" id="1.10.8.710">
    <property type="match status" value="1"/>
</dbReference>
<keyword evidence="13" id="KW-0969">Cilium</keyword>
<dbReference type="FunFam" id="1.10.287.2620:FF:000002">
    <property type="entry name" value="Dynein heavy chain 2, axonemal"/>
    <property type="match status" value="1"/>
</dbReference>
<evidence type="ECO:0000259" key="19">
    <source>
        <dbReference type="Pfam" id="PF12774"/>
    </source>
</evidence>
<dbReference type="FunFam" id="3.40.50.300:FF:001328">
    <property type="entry name" value="Dynein heavy chain 6, axonemal"/>
    <property type="match status" value="1"/>
</dbReference>
<evidence type="ECO:0000256" key="11">
    <source>
        <dbReference type="ARBA" id="ARBA00023017"/>
    </source>
</evidence>
<dbReference type="GO" id="GO:0051959">
    <property type="term" value="F:dynein light intermediate chain binding"/>
    <property type="evidence" value="ECO:0007669"/>
    <property type="project" value="InterPro"/>
</dbReference>
<dbReference type="InterPro" id="IPR024317">
    <property type="entry name" value="Dynein_heavy_chain_D4_dom"/>
</dbReference>
<dbReference type="Pfam" id="PF12781">
    <property type="entry name" value="AAA_9"/>
    <property type="match status" value="1"/>
</dbReference>
<dbReference type="InterPro" id="IPR024743">
    <property type="entry name" value="Dynein_HC_stalk"/>
</dbReference>
<evidence type="ECO:0000259" key="20">
    <source>
        <dbReference type="Pfam" id="PF12777"/>
    </source>
</evidence>
<evidence type="ECO:0000256" key="8">
    <source>
        <dbReference type="ARBA" id="ARBA00022794"/>
    </source>
</evidence>
<dbReference type="GO" id="GO:0005524">
    <property type="term" value="F:ATP binding"/>
    <property type="evidence" value="ECO:0007669"/>
    <property type="project" value="UniProtKB-KW"/>
</dbReference>
<evidence type="ECO:0000259" key="21">
    <source>
        <dbReference type="Pfam" id="PF12780"/>
    </source>
</evidence>
<feature type="domain" description="Dynein heavy chain coiled coil stalk" evidence="20">
    <location>
        <begin position="2041"/>
        <end position="2382"/>
    </location>
</feature>
<dbReference type="Pfam" id="PF08393">
    <property type="entry name" value="DHC_N2"/>
    <property type="match status" value="1"/>
</dbReference>
<keyword evidence="8" id="KW-0970">Cilium biogenesis/degradation</keyword>
<name>A0AAE0BGA7_9CHLO</name>
<dbReference type="FunFam" id="1.10.8.1220:FF:000001">
    <property type="entry name" value="Dynein axonemal heavy chain 5"/>
    <property type="match status" value="1"/>
</dbReference>
<evidence type="ECO:0000256" key="1">
    <source>
        <dbReference type="ARBA" id="ARBA00004230"/>
    </source>
</evidence>
<evidence type="ECO:0000256" key="12">
    <source>
        <dbReference type="ARBA" id="ARBA00023054"/>
    </source>
</evidence>
<keyword evidence="4" id="KW-0963">Cytoplasm</keyword>
<evidence type="ECO:0000256" key="5">
    <source>
        <dbReference type="ARBA" id="ARBA00022701"/>
    </source>
</evidence>
<dbReference type="Pfam" id="PF17852">
    <property type="entry name" value="Dynein_AAA_lid"/>
    <property type="match status" value="1"/>
</dbReference>
<keyword evidence="5" id="KW-0493">Microtubule</keyword>
<evidence type="ECO:0000256" key="17">
    <source>
        <dbReference type="SAM" id="Coils"/>
    </source>
</evidence>
<gene>
    <name evidence="25" type="ORF">CYMTET_54468</name>
</gene>
<dbReference type="FunFam" id="3.40.50.300:FF:000223">
    <property type="entry name" value="Dynein heavy chain 3, axonemal"/>
    <property type="match status" value="1"/>
</dbReference>
<dbReference type="Pfam" id="PF17857">
    <property type="entry name" value="AAA_lid_1"/>
    <property type="match status" value="1"/>
</dbReference>
<dbReference type="FunFam" id="3.40.50.300:FF:000044">
    <property type="entry name" value="Dynein heavy chain 5, axonemal"/>
    <property type="match status" value="1"/>
</dbReference>
<feature type="domain" description="Dynein heavy chain linker" evidence="18">
    <location>
        <begin position="260"/>
        <end position="666"/>
    </location>
</feature>
<comment type="similarity">
    <text evidence="3">Belongs to the dynein heavy chain family.</text>
</comment>
<dbReference type="GO" id="GO:0060271">
    <property type="term" value="P:cilium assembly"/>
    <property type="evidence" value="ECO:0007669"/>
    <property type="project" value="UniProtKB-ARBA"/>
</dbReference>
<dbReference type="GO" id="GO:0008017">
    <property type="term" value="F:microtubule binding"/>
    <property type="evidence" value="ECO:0007669"/>
    <property type="project" value="UniProtKB-ARBA"/>
</dbReference>
<accession>A0AAE0BGA7</accession>
<dbReference type="InterPro" id="IPR042228">
    <property type="entry name" value="Dynein_linker_3"/>
</dbReference>
<comment type="caution">
    <text evidence="25">The sequence shown here is derived from an EMBL/GenBank/DDBJ whole genome shotgun (WGS) entry which is preliminary data.</text>
</comment>
<evidence type="ECO:0000256" key="4">
    <source>
        <dbReference type="ARBA" id="ARBA00022490"/>
    </source>
</evidence>
<keyword evidence="12 17" id="KW-0175">Coiled coil</keyword>
<dbReference type="InterPro" id="IPR013602">
    <property type="entry name" value="Dynein_heavy_linker"/>
</dbReference>
<dbReference type="Gene3D" id="1.20.140.100">
    <property type="entry name" value="Dynein heavy chain, N-terminal domain 2"/>
    <property type="match status" value="1"/>
</dbReference>
<dbReference type="Pfam" id="PF12777">
    <property type="entry name" value="MT"/>
    <property type="match status" value="1"/>
</dbReference>
<keyword evidence="16" id="KW-0966">Cell projection</keyword>
<dbReference type="FunFam" id="1.20.920.20:FF:000006">
    <property type="entry name" value="Dynein, axonemal, heavy chain 6"/>
    <property type="match status" value="1"/>
</dbReference>
<dbReference type="Pfam" id="PF12780">
    <property type="entry name" value="AAA_8"/>
    <property type="match status" value="1"/>
</dbReference>
<evidence type="ECO:0000256" key="9">
    <source>
        <dbReference type="ARBA" id="ARBA00022840"/>
    </source>
</evidence>
<proteinExistence type="inferred from homology"/>
<dbReference type="InterPro" id="IPR035699">
    <property type="entry name" value="AAA_6"/>
</dbReference>
<feature type="domain" description="Dynein heavy chain ATP-binding dynein motor region" evidence="22">
    <location>
        <begin position="2412"/>
        <end position="2633"/>
    </location>
</feature>
<keyword evidence="7" id="KW-0547">Nucleotide-binding</keyword>
<evidence type="ECO:0000256" key="13">
    <source>
        <dbReference type="ARBA" id="ARBA00023069"/>
    </source>
</evidence>
<dbReference type="SUPFAM" id="SSF52540">
    <property type="entry name" value="P-loop containing nucleoside triphosphate hydrolases"/>
    <property type="match status" value="4"/>
</dbReference>
<dbReference type="FunFam" id="1.10.8.710:FF:000004">
    <property type="entry name" value="Dynein axonemal heavy chain 6"/>
    <property type="match status" value="1"/>
</dbReference>
<dbReference type="InterPro" id="IPR027417">
    <property type="entry name" value="P-loop_NTPase"/>
</dbReference>
<dbReference type="EMBL" id="LGRX02035317">
    <property type="protein sequence ID" value="KAK3235325.1"/>
    <property type="molecule type" value="Genomic_DNA"/>
</dbReference>
<dbReference type="Gene3D" id="1.20.920.20">
    <property type="match status" value="1"/>
</dbReference>
<dbReference type="InterPro" id="IPR026983">
    <property type="entry name" value="DHC"/>
</dbReference>
<dbReference type="Gene3D" id="1.20.58.1120">
    <property type="match status" value="1"/>
</dbReference>
<dbReference type="GO" id="GO:0005858">
    <property type="term" value="C:axonemal dynein complex"/>
    <property type="evidence" value="ECO:0007669"/>
    <property type="project" value="UniProtKB-ARBA"/>
</dbReference>
<organism evidence="25 26">
    <name type="scientific">Cymbomonas tetramitiformis</name>
    <dbReference type="NCBI Taxonomy" id="36881"/>
    <lineage>
        <taxon>Eukaryota</taxon>
        <taxon>Viridiplantae</taxon>
        <taxon>Chlorophyta</taxon>
        <taxon>Pyramimonadophyceae</taxon>
        <taxon>Pyramimonadales</taxon>
        <taxon>Pyramimonadaceae</taxon>
        <taxon>Cymbomonas</taxon>
    </lineage>
</organism>
<feature type="domain" description="Dynein heavy chain AAA module D4" evidence="21">
    <location>
        <begin position="1768"/>
        <end position="2027"/>
    </location>
</feature>
<dbReference type="Proteomes" id="UP001190700">
    <property type="component" value="Unassembled WGS sequence"/>
</dbReference>
<evidence type="ECO:0000313" key="25">
    <source>
        <dbReference type="EMBL" id="KAK3235325.1"/>
    </source>
</evidence>
<keyword evidence="9" id="KW-0067">ATP-binding</keyword>
<dbReference type="GO" id="GO:0031514">
    <property type="term" value="C:motile cilium"/>
    <property type="evidence" value="ECO:0007669"/>
    <property type="project" value="UniProtKB-SubCell"/>
</dbReference>
<dbReference type="InterPro" id="IPR041589">
    <property type="entry name" value="DNAH3_AAA_lid_1"/>
</dbReference>
<evidence type="ECO:0000259" key="23">
    <source>
        <dbReference type="Pfam" id="PF17852"/>
    </source>
</evidence>
<evidence type="ECO:0000256" key="10">
    <source>
        <dbReference type="ARBA" id="ARBA00022846"/>
    </source>
</evidence>
<evidence type="ECO:0000259" key="22">
    <source>
        <dbReference type="Pfam" id="PF12781"/>
    </source>
</evidence>
<dbReference type="Gene3D" id="6.10.140.1060">
    <property type="match status" value="1"/>
</dbReference>
<dbReference type="Pfam" id="PF12775">
    <property type="entry name" value="AAA_7"/>
    <property type="match status" value="1"/>
</dbReference>